<accession>A0A8T0JCN9</accession>
<dbReference type="PANTHER" id="PTHR46632">
    <property type="entry name" value="E3 UBIQUITIN-PROTEIN LIGASE SINA-LIKE 4"/>
    <property type="match status" value="1"/>
</dbReference>
<keyword evidence="7 11" id="KW-0863">Zinc-finger</keyword>
<evidence type="ECO:0000256" key="8">
    <source>
        <dbReference type="ARBA" id="ARBA00022786"/>
    </source>
</evidence>
<dbReference type="CDD" id="cd16571">
    <property type="entry name" value="RING-HC_SIAHs"/>
    <property type="match status" value="1"/>
</dbReference>
<dbReference type="GO" id="GO:0008270">
    <property type="term" value="F:zinc ion binding"/>
    <property type="evidence" value="ECO:0007669"/>
    <property type="project" value="UniProtKB-KW"/>
</dbReference>
<evidence type="ECO:0000256" key="12">
    <source>
        <dbReference type="SAM" id="MobiDB-lite"/>
    </source>
</evidence>
<dbReference type="PROSITE" id="PS51081">
    <property type="entry name" value="ZF_SIAH"/>
    <property type="match status" value="1"/>
</dbReference>
<evidence type="ECO:0000256" key="9">
    <source>
        <dbReference type="ARBA" id="ARBA00022833"/>
    </source>
</evidence>
<keyword evidence="6" id="KW-0479">Metal-binding</keyword>
<evidence type="ECO:0000313" key="15">
    <source>
        <dbReference type="Proteomes" id="UP000822688"/>
    </source>
</evidence>
<comment type="similarity">
    <text evidence="3">Belongs to the SINA (Seven in absentia) family.</text>
</comment>
<feature type="domain" description="SIAH-type" evidence="13">
    <location>
        <begin position="111"/>
        <end position="169"/>
    </location>
</feature>
<sequence>MVRFAMQALGAESPHQRGAKRSRSEPLVELPTSPPLPLQLQEEEHQLAATFDPDTLDCQICMEPLSAPIFQCSNGHIACSSCCQKLSNICASCSNPTGKIRCLAIEKLIESLHMSCRYAEYGCQKMLKFTKKRGHETSCPYTPFKCPASECSFSGAAKSFPEHFLEAHQTRTLDFQYDVWFTVVLNPTDLHVLLKAENMVFLLHYEKEALGNIVYVSFFGAPHREEFFSYHLAVKSGQTRLTMESVPRSILQEDKRSTNFVFIPRPLNVPEGLVQVELSFHHPGEAISALHINP</sequence>
<dbReference type="OrthoDB" id="4788989at2759"/>
<dbReference type="InterPro" id="IPR044286">
    <property type="entry name" value="SINL_plant"/>
</dbReference>
<dbReference type="InterPro" id="IPR049548">
    <property type="entry name" value="Sina-like_RING"/>
</dbReference>
<evidence type="ECO:0000256" key="11">
    <source>
        <dbReference type="PROSITE-ProRule" id="PRU00455"/>
    </source>
</evidence>
<keyword evidence="5" id="KW-0808">Transferase</keyword>
<gene>
    <name evidence="14" type="ORF">KC19_1G254600</name>
</gene>
<evidence type="ECO:0000256" key="3">
    <source>
        <dbReference type="ARBA" id="ARBA00009119"/>
    </source>
</evidence>
<dbReference type="FunFam" id="3.30.40.10:FF:000041">
    <property type="entry name" value="E3 ubiquitin-protein ligase SINAT3"/>
    <property type="match status" value="1"/>
</dbReference>
<dbReference type="SUPFAM" id="SSF49599">
    <property type="entry name" value="TRAF domain-like"/>
    <property type="match status" value="1"/>
</dbReference>
<evidence type="ECO:0000256" key="4">
    <source>
        <dbReference type="ARBA" id="ARBA00012483"/>
    </source>
</evidence>
<keyword evidence="15" id="KW-1185">Reference proteome</keyword>
<keyword evidence="9" id="KW-0862">Zinc</keyword>
<dbReference type="Pfam" id="PF21361">
    <property type="entry name" value="Sina_ZnF"/>
    <property type="match status" value="1"/>
</dbReference>
<organism evidence="14 15">
    <name type="scientific">Ceratodon purpureus</name>
    <name type="common">Fire moss</name>
    <name type="synonym">Dicranum purpureum</name>
    <dbReference type="NCBI Taxonomy" id="3225"/>
    <lineage>
        <taxon>Eukaryota</taxon>
        <taxon>Viridiplantae</taxon>
        <taxon>Streptophyta</taxon>
        <taxon>Embryophyta</taxon>
        <taxon>Bryophyta</taxon>
        <taxon>Bryophytina</taxon>
        <taxon>Bryopsida</taxon>
        <taxon>Dicranidae</taxon>
        <taxon>Pseudoditrichales</taxon>
        <taxon>Ditrichaceae</taxon>
        <taxon>Ceratodon</taxon>
    </lineage>
</organism>
<dbReference type="GO" id="GO:0061630">
    <property type="term" value="F:ubiquitin protein ligase activity"/>
    <property type="evidence" value="ECO:0007669"/>
    <property type="project" value="UniProtKB-EC"/>
</dbReference>
<evidence type="ECO:0000256" key="1">
    <source>
        <dbReference type="ARBA" id="ARBA00000900"/>
    </source>
</evidence>
<evidence type="ECO:0000256" key="10">
    <source>
        <dbReference type="ARBA" id="ARBA00024004"/>
    </source>
</evidence>
<dbReference type="Gene3D" id="3.30.40.10">
    <property type="entry name" value="Zinc/RING finger domain, C3HC4 (zinc finger)"/>
    <property type="match status" value="1"/>
</dbReference>
<dbReference type="Proteomes" id="UP000822688">
    <property type="component" value="Chromosome 1"/>
</dbReference>
<dbReference type="EMBL" id="CM026421">
    <property type="protein sequence ID" value="KAG0592471.1"/>
    <property type="molecule type" value="Genomic_DNA"/>
</dbReference>
<dbReference type="AlphaFoldDB" id="A0A8T0JCN9"/>
<comment type="caution">
    <text evidence="14">The sequence shown here is derived from an EMBL/GenBank/DDBJ whole genome shotgun (WGS) entry which is preliminary data.</text>
</comment>
<dbReference type="EC" id="2.3.2.27" evidence="4"/>
<protein>
    <recommendedName>
        <fullName evidence="4">RING-type E3 ubiquitin transferase</fullName>
        <ecNumber evidence="4">2.3.2.27</ecNumber>
    </recommendedName>
</protein>
<evidence type="ECO:0000256" key="5">
    <source>
        <dbReference type="ARBA" id="ARBA00022679"/>
    </source>
</evidence>
<proteinExistence type="inferred from homology"/>
<name>A0A8T0JCN9_CERPU</name>
<reference evidence="14" key="1">
    <citation type="submission" date="2020-06" db="EMBL/GenBank/DDBJ databases">
        <title>WGS assembly of Ceratodon purpureus strain R40.</title>
        <authorList>
            <person name="Carey S.B."/>
            <person name="Jenkins J."/>
            <person name="Shu S."/>
            <person name="Lovell J.T."/>
            <person name="Sreedasyam A."/>
            <person name="Maumus F."/>
            <person name="Tiley G.P."/>
            <person name="Fernandez-Pozo N."/>
            <person name="Barry K."/>
            <person name="Chen C."/>
            <person name="Wang M."/>
            <person name="Lipzen A."/>
            <person name="Daum C."/>
            <person name="Saski C.A."/>
            <person name="Payton A.C."/>
            <person name="Mcbreen J.C."/>
            <person name="Conrad R.E."/>
            <person name="Kollar L.M."/>
            <person name="Olsson S."/>
            <person name="Huttunen S."/>
            <person name="Landis J.B."/>
            <person name="Wickett N.J."/>
            <person name="Johnson M.G."/>
            <person name="Rensing S.A."/>
            <person name="Grimwood J."/>
            <person name="Schmutz J."/>
            <person name="Mcdaniel S.F."/>
        </authorList>
    </citation>
    <scope>NUCLEOTIDE SEQUENCE</scope>
    <source>
        <strain evidence="14">R40</strain>
    </source>
</reference>
<evidence type="ECO:0000256" key="6">
    <source>
        <dbReference type="ARBA" id="ARBA00022723"/>
    </source>
</evidence>
<evidence type="ECO:0000256" key="7">
    <source>
        <dbReference type="ARBA" id="ARBA00022771"/>
    </source>
</evidence>
<evidence type="ECO:0000313" key="14">
    <source>
        <dbReference type="EMBL" id="KAG0592471.1"/>
    </source>
</evidence>
<dbReference type="InterPro" id="IPR013083">
    <property type="entry name" value="Znf_RING/FYVE/PHD"/>
</dbReference>
<feature type="region of interest" description="Disordered" evidence="12">
    <location>
        <begin position="7"/>
        <end position="32"/>
    </location>
</feature>
<dbReference type="PANTHER" id="PTHR46632:SF16">
    <property type="entry name" value="E3 UBIQUITIN-PROTEIN LIGASE SINA-LIKE 10"/>
    <property type="match status" value="1"/>
</dbReference>
<comment type="function">
    <text evidence="10">E3 ubiquitin-protein ligase that mediates ubiquitination and subsequent proteasomal degradation of target proteins. E3 ubiquitin ligases accept ubiquitin from an E2 ubiquitin-conjugating enzyme in the form of a thioester and then directly transfers the ubiquitin to targeted substrates. It probably triggers the ubiquitin-mediated degradation of different substrates.</text>
</comment>
<evidence type="ECO:0000256" key="2">
    <source>
        <dbReference type="ARBA" id="ARBA00004906"/>
    </source>
</evidence>
<comment type="catalytic activity">
    <reaction evidence="1">
        <text>S-ubiquitinyl-[E2 ubiquitin-conjugating enzyme]-L-cysteine + [acceptor protein]-L-lysine = [E2 ubiquitin-conjugating enzyme]-L-cysteine + N(6)-ubiquitinyl-[acceptor protein]-L-lysine.</text>
        <dbReference type="EC" id="2.3.2.27"/>
    </reaction>
</comment>
<evidence type="ECO:0000259" key="13">
    <source>
        <dbReference type="PROSITE" id="PS51081"/>
    </source>
</evidence>
<dbReference type="InterPro" id="IPR013010">
    <property type="entry name" value="Znf_SIAH"/>
</dbReference>
<comment type="pathway">
    <text evidence="2">Protein modification; protein ubiquitination.</text>
</comment>
<keyword evidence="8" id="KW-0833">Ubl conjugation pathway</keyword>
<dbReference type="Pfam" id="PF21362">
    <property type="entry name" value="Sina_RING"/>
    <property type="match status" value="1"/>
</dbReference>